<dbReference type="RefSeq" id="WP_018980235.1">
    <property type="nucleotide sequence ID" value="NZ_BAQD01000005.1"/>
</dbReference>
<dbReference type="SUPFAM" id="SSF89095">
    <property type="entry name" value="GatB/YqeY motif"/>
    <property type="match status" value="1"/>
</dbReference>
<dbReference type="InterPro" id="IPR023168">
    <property type="entry name" value="GatB_Yqey_C_2"/>
</dbReference>
<dbReference type="Gene3D" id="1.10.1510.10">
    <property type="entry name" value="Uncharacterised protein YqeY/AIM41 PF09424, N-terminal domain"/>
    <property type="match status" value="1"/>
</dbReference>
<dbReference type="Pfam" id="PF09424">
    <property type="entry name" value="YqeY"/>
    <property type="match status" value="1"/>
</dbReference>
<gene>
    <name evidence="1" type="ORF">AA15669_0544</name>
</gene>
<proteinExistence type="predicted"/>
<sequence length="150" mass="16563">MSLRARLMDDIKAAMKAGQSERVAQLRAITAKVKDLDVAARAKDVVVSDEDILLALRSMIKSRSESVEMYIKGNRPELAEKEEREIETIRSYLPAELDDDTVKTAIKEAVAEVKAESMKDMGRVMAVLKKRFGAALNAAKASAFVKEHLG</sequence>
<reference evidence="1" key="1">
    <citation type="submission" date="2013-04" db="EMBL/GenBank/DDBJ databases">
        <title>The genome sequencing project of 58 acetic acid bacteria.</title>
        <authorList>
            <person name="Okamoto-Kainuma A."/>
            <person name="Ishikawa M."/>
            <person name="Umino S."/>
            <person name="Koizumi Y."/>
            <person name="Shiwa Y."/>
            <person name="Yoshikawa H."/>
            <person name="Matsutani M."/>
            <person name="Matsushita K."/>
        </authorList>
    </citation>
    <scope>NUCLEOTIDE SEQUENCE</scope>
    <source>
        <strain evidence="1">DSM 15669</strain>
    </source>
</reference>
<evidence type="ECO:0000313" key="1">
    <source>
        <dbReference type="EMBL" id="GBQ05611.1"/>
    </source>
</evidence>
<dbReference type="Gene3D" id="1.10.10.410">
    <property type="match status" value="1"/>
</dbReference>
<evidence type="ECO:0000313" key="2">
    <source>
        <dbReference type="Proteomes" id="UP001062901"/>
    </source>
</evidence>
<dbReference type="PANTHER" id="PTHR28055">
    <property type="entry name" value="ALTERED INHERITANCE OF MITOCHONDRIA PROTEIN 41, MITOCHONDRIAL"/>
    <property type="match status" value="1"/>
</dbReference>
<dbReference type="InterPro" id="IPR042184">
    <property type="entry name" value="YqeY/Aim41_N"/>
</dbReference>
<dbReference type="Proteomes" id="UP001062901">
    <property type="component" value="Unassembled WGS sequence"/>
</dbReference>
<protein>
    <submittedName>
        <fullName evidence="1">Amidotransferase GatB/YqeY subunit</fullName>
    </submittedName>
</protein>
<organism evidence="1 2">
    <name type="scientific">Saccharibacter floricola DSM 15669</name>
    <dbReference type="NCBI Taxonomy" id="1123227"/>
    <lineage>
        <taxon>Bacteria</taxon>
        <taxon>Pseudomonadati</taxon>
        <taxon>Pseudomonadota</taxon>
        <taxon>Alphaproteobacteria</taxon>
        <taxon>Acetobacterales</taxon>
        <taxon>Acetobacteraceae</taxon>
        <taxon>Saccharibacter</taxon>
    </lineage>
</organism>
<dbReference type="EMBL" id="BAQD01000005">
    <property type="protein sequence ID" value="GBQ05611.1"/>
    <property type="molecule type" value="Genomic_DNA"/>
</dbReference>
<dbReference type="PANTHER" id="PTHR28055:SF1">
    <property type="entry name" value="ALTERED INHERITANCE OF MITOCHONDRIA PROTEIN 41, MITOCHONDRIAL"/>
    <property type="match status" value="1"/>
</dbReference>
<dbReference type="InterPro" id="IPR003789">
    <property type="entry name" value="Asn/Gln_tRNA_amidoTrase-B-like"/>
</dbReference>
<dbReference type="InterPro" id="IPR019004">
    <property type="entry name" value="YqeY/Aim41"/>
</dbReference>
<accession>A0ABQ0NY26</accession>
<comment type="caution">
    <text evidence="1">The sequence shown here is derived from an EMBL/GenBank/DDBJ whole genome shotgun (WGS) entry which is preliminary data.</text>
</comment>
<name>A0ABQ0NY26_9PROT</name>
<keyword evidence="2" id="KW-1185">Reference proteome</keyword>